<dbReference type="EMBL" id="JAGIXG020000172">
    <property type="protein sequence ID" value="KAI6777585.1"/>
    <property type="molecule type" value="Genomic_DNA"/>
</dbReference>
<dbReference type="Gene3D" id="1.10.630.10">
    <property type="entry name" value="Cytochrome P450"/>
    <property type="match status" value="2"/>
</dbReference>
<evidence type="ECO:0000256" key="13">
    <source>
        <dbReference type="RuleBase" id="RU000461"/>
    </source>
</evidence>
<keyword evidence="4 12" id="KW-0349">Heme</keyword>
<evidence type="ECO:0000256" key="11">
    <source>
        <dbReference type="ARBA" id="ARBA00023136"/>
    </source>
</evidence>
<feature type="transmembrane region" description="Helical" evidence="14">
    <location>
        <begin position="12"/>
        <end position="32"/>
    </location>
</feature>
<dbReference type="RefSeq" id="XP_051358441.1">
    <property type="nucleotide sequence ID" value="XM_051510682.1"/>
</dbReference>
<dbReference type="GO" id="GO:0004497">
    <property type="term" value="F:monooxygenase activity"/>
    <property type="evidence" value="ECO:0007669"/>
    <property type="project" value="UniProtKB-KW"/>
</dbReference>
<keyword evidence="5 14" id="KW-0812">Transmembrane</keyword>
<evidence type="ECO:0000256" key="10">
    <source>
        <dbReference type="ARBA" id="ARBA00023033"/>
    </source>
</evidence>
<comment type="cofactor">
    <cofactor evidence="1 12">
        <name>heme</name>
        <dbReference type="ChEBI" id="CHEBI:30413"/>
    </cofactor>
</comment>
<keyword evidence="8 13" id="KW-0560">Oxidoreductase</keyword>
<protein>
    <submittedName>
        <fullName evidence="15">Cytochrome P450</fullName>
    </submittedName>
</protein>
<dbReference type="PROSITE" id="PS00086">
    <property type="entry name" value="CYTOCHROME_P450"/>
    <property type="match status" value="1"/>
</dbReference>
<evidence type="ECO:0000313" key="15">
    <source>
        <dbReference type="EMBL" id="KAI6777585.1"/>
    </source>
</evidence>
<name>A0A9P9XU47_9HYPO</name>
<dbReference type="AlphaFoldDB" id="A0A9P9XU47"/>
<dbReference type="InterPro" id="IPR036396">
    <property type="entry name" value="Cyt_P450_sf"/>
</dbReference>
<comment type="caution">
    <text evidence="15">The sequence shown here is derived from an EMBL/GenBank/DDBJ whole genome shotgun (WGS) entry which is preliminary data.</text>
</comment>
<dbReference type="InterPro" id="IPR001128">
    <property type="entry name" value="Cyt_P450"/>
</dbReference>
<evidence type="ECO:0000256" key="5">
    <source>
        <dbReference type="ARBA" id="ARBA00022692"/>
    </source>
</evidence>
<evidence type="ECO:0000256" key="14">
    <source>
        <dbReference type="SAM" id="Phobius"/>
    </source>
</evidence>
<evidence type="ECO:0000256" key="6">
    <source>
        <dbReference type="ARBA" id="ARBA00022723"/>
    </source>
</evidence>
<keyword evidence="16" id="KW-1185">Reference proteome</keyword>
<dbReference type="InterPro" id="IPR002403">
    <property type="entry name" value="Cyt_P450_E_grp-IV"/>
</dbReference>
<evidence type="ECO:0000256" key="9">
    <source>
        <dbReference type="ARBA" id="ARBA00023004"/>
    </source>
</evidence>
<evidence type="ECO:0000256" key="3">
    <source>
        <dbReference type="ARBA" id="ARBA00010617"/>
    </source>
</evidence>
<keyword evidence="11 14" id="KW-0472">Membrane</keyword>
<dbReference type="Pfam" id="PF00067">
    <property type="entry name" value="p450"/>
    <property type="match status" value="1"/>
</dbReference>
<reference evidence="15" key="1">
    <citation type="journal article" date="2021" name="J Fungi (Basel)">
        <title>Genomic and Metabolomic Analyses of the Marine Fungus Emericellopsis cladophorae: Insights into Saltwater Adaptability Mechanisms and Its Biosynthetic Potential.</title>
        <authorList>
            <person name="Goncalves M.F.M."/>
            <person name="Hilario S."/>
            <person name="Van de Peer Y."/>
            <person name="Esteves A.C."/>
            <person name="Alves A."/>
        </authorList>
    </citation>
    <scope>NUCLEOTIDE SEQUENCE</scope>
    <source>
        <strain evidence="15">MUM 19.33</strain>
    </source>
</reference>
<comment type="subcellular location">
    <subcellularLocation>
        <location evidence="2">Membrane</location>
        <topology evidence="2">Single-pass membrane protein</topology>
    </subcellularLocation>
</comment>
<proteinExistence type="inferred from homology"/>
<dbReference type="GO" id="GO:0005506">
    <property type="term" value="F:iron ion binding"/>
    <property type="evidence" value="ECO:0007669"/>
    <property type="project" value="InterPro"/>
</dbReference>
<keyword evidence="10 13" id="KW-0503">Monooxygenase</keyword>
<dbReference type="OrthoDB" id="1470350at2759"/>
<dbReference type="GO" id="GO:0016020">
    <property type="term" value="C:membrane"/>
    <property type="evidence" value="ECO:0007669"/>
    <property type="project" value="UniProtKB-SubCell"/>
</dbReference>
<evidence type="ECO:0000256" key="12">
    <source>
        <dbReference type="PIRSR" id="PIRSR602403-1"/>
    </source>
</evidence>
<accession>A0A9P9XU47</accession>
<dbReference type="PANTHER" id="PTHR24287:SF1">
    <property type="entry name" value="P450, PUTATIVE (EUROFUNG)-RELATED"/>
    <property type="match status" value="1"/>
</dbReference>
<gene>
    <name evidence="15" type="ORF">J7T54_000353</name>
</gene>
<evidence type="ECO:0000256" key="4">
    <source>
        <dbReference type="ARBA" id="ARBA00022617"/>
    </source>
</evidence>
<dbReference type="InterPro" id="IPR047146">
    <property type="entry name" value="Cyt_P450_E_CYP52_fungi"/>
</dbReference>
<evidence type="ECO:0000256" key="2">
    <source>
        <dbReference type="ARBA" id="ARBA00004167"/>
    </source>
</evidence>
<evidence type="ECO:0000313" key="16">
    <source>
        <dbReference type="Proteomes" id="UP001055219"/>
    </source>
</evidence>
<dbReference type="PANTHER" id="PTHR24287">
    <property type="entry name" value="P450, PUTATIVE (EUROFUNG)-RELATED"/>
    <property type="match status" value="1"/>
</dbReference>
<keyword evidence="7 14" id="KW-1133">Transmembrane helix</keyword>
<feature type="binding site" description="axial binding residue" evidence="12">
    <location>
        <position position="332"/>
    </location>
    <ligand>
        <name>heme</name>
        <dbReference type="ChEBI" id="CHEBI:30413"/>
    </ligand>
    <ligandPart>
        <name>Fe</name>
        <dbReference type="ChEBI" id="CHEBI:18248"/>
    </ligandPart>
</feature>
<organism evidence="15 16">
    <name type="scientific">Emericellopsis cladophorae</name>
    <dbReference type="NCBI Taxonomy" id="2686198"/>
    <lineage>
        <taxon>Eukaryota</taxon>
        <taxon>Fungi</taxon>
        <taxon>Dikarya</taxon>
        <taxon>Ascomycota</taxon>
        <taxon>Pezizomycotina</taxon>
        <taxon>Sordariomycetes</taxon>
        <taxon>Hypocreomycetidae</taxon>
        <taxon>Hypocreales</taxon>
        <taxon>Bionectriaceae</taxon>
        <taxon>Emericellopsis</taxon>
    </lineage>
</organism>
<dbReference type="GO" id="GO:0020037">
    <property type="term" value="F:heme binding"/>
    <property type="evidence" value="ECO:0007669"/>
    <property type="project" value="InterPro"/>
</dbReference>
<keyword evidence="6 12" id="KW-0479">Metal-binding</keyword>
<evidence type="ECO:0000256" key="8">
    <source>
        <dbReference type="ARBA" id="ARBA00023002"/>
    </source>
</evidence>
<evidence type="ECO:0000256" key="1">
    <source>
        <dbReference type="ARBA" id="ARBA00001971"/>
    </source>
</evidence>
<sequence length="355" mass="40696">MASYAAQWTRFIAAALLPVYWIWSYASWYYGYRKARKNEPDNIHAILATKFADFEIGSRRRDNAAELLGSGIIVADGPSWKHGPALIRPYFARKQLTHLGIVERHIQTLFGAFPDNDSPFDIQERIFRLTFEVGTDLLFGHSDDGRLLSDPTELAQEFAWAFDRSLEGVAARMRMGKAARFYYGPGYLPACKSVHAYIRTLLDEAERVDKTRQAKLRREIDETLRGRQPTYEDIKSMVYLGRIVRETLRMYPPIPFNGRVAVCDTVLPRGGGPDGKAPIYVQKGRQIAYSVFPMHRRADLWGSDADEFQPDRWETARPRFAYLPFSAGPRICPGQHFATIESSYFLTRLLQRERG</sequence>
<dbReference type="Proteomes" id="UP001055219">
    <property type="component" value="Unassembled WGS sequence"/>
</dbReference>
<dbReference type="GeneID" id="75826873"/>
<dbReference type="InterPro" id="IPR017972">
    <property type="entry name" value="Cyt_P450_CS"/>
</dbReference>
<reference evidence="15" key="2">
    <citation type="submission" date="2022-07" db="EMBL/GenBank/DDBJ databases">
        <authorList>
            <person name="Goncalves M.F.M."/>
            <person name="Hilario S."/>
            <person name="Van De Peer Y."/>
            <person name="Esteves A.C."/>
            <person name="Alves A."/>
        </authorList>
    </citation>
    <scope>NUCLEOTIDE SEQUENCE</scope>
    <source>
        <strain evidence="15">MUM 19.33</strain>
    </source>
</reference>
<dbReference type="GO" id="GO:0016705">
    <property type="term" value="F:oxidoreductase activity, acting on paired donors, with incorporation or reduction of molecular oxygen"/>
    <property type="evidence" value="ECO:0007669"/>
    <property type="project" value="InterPro"/>
</dbReference>
<keyword evidence="9 12" id="KW-0408">Iron</keyword>
<dbReference type="PRINTS" id="PR00465">
    <property type="entry name" value="EP450IV"/>
</dbReference>
<evidence type="ECO:0000256" key="7">
    <source>
        <dbReference type="ARBA" id="ARBA00022989"/>
    </source>
</evidence>
<dbReference type="PRINTS" id="PR00385">
    <property type="entry name" value="P450"/>
</dbReference>
<comment type="similarity">
    <text evidence="3 13">Belongs to the cytochrome P450 family.</text>
</comment>
<dbReference type="SUPFAM" id="SSF48264">
    <property type="entry name" value="Cytochrome P450"/>
    <property type="match status" value="1"/>
</dbReference>